<feature type="coiled-coil region" evidence="14">
    <location>
        <begin position="441"/>
        <end position="468"/>
    </location>
</feature>
<comment type="catalytic activity">
    <reaction evidence="12">
        <text>tRNA(Met) + L-methionine + ATP = L-methionyl-tRNA(Met) + AMP + diphosphate</text>
        <dbReference type="Rhea" id="RHEA:13481"/>
        <dbReference type="Rhea" id="RHEA-COMP:9667"/>
        <dbReference type="Rhea" id="RHEA-COMP:9698"/>
        <dbReference type="ChEBI" id="CHEBI:30616"/>
        <dbReference type="ChEBI" id="CHEBI:33019"/>
        <dbReference type="ChEBI" id="CHEBI:57844"/>
        <dbReference type="ChEBI" id="CHEBI:78442"/>
        <dbReference type="ChEBI" id="CHEBI:78530"/>
        <dbReference type="ChEBI" id="CHEBI:456215"/>
        <dbReference type="EC" id="6.1.1.10"/>
    </reaction>
</comment>
<dbReference type="InterPro" id="IPR023458">
    <property type="entry name" value="Met-tRNA_ligase_1"/>
</dbReference>
<dbReference type="PANTHER" id="PTHR45765">
    <property type="entry name" value="METHIONINE--TRNA LIGASE"/>
    <property type="match status" value="1"/>
</dbReference>
<dbReference type="KEGG" id="ncon:LC1Nh_0387"/>
<evidence type="ECO:0000256" key="14">
    <source>
        <dbReference type="SAM" id="Coils"/>
    </source>
</evidence>
<evidence type="ECO:0000256" key="12">
    <source>
        <dbReference type="ARBA" id="ARBA00047364"/>
    </source>
</evidence>
<dbReference type="InterPro" id="IPR015413">
    <property type="entry name" value="Methionyl/Leucyl_tRNA_Synth"/>
</dbReference>
<evidence type="ECO:0000313" key="17">
    <source>
        <dbReference type="EMBL" id="QGA80288.1"/>
    </source>
</evidence>
<evidence type="ECO:0000256" key="1">
    <source>
        <dbReference type="ARBA" id="ARBA00004496"/>
    </source>
</evidence>
<organism evidence="17 18">
    <name type="scientific">Candidatus Nanohalobium constans</name>
    <dbReference type="NCBI Taxonomy" id="2565781"/>
    <lineage>
        <taxon>Archaea</taxon>
        <taxon>Candidatus Nanohalarchaeota</taxon>
        <taxon>Candidatus Nanohalobia</taxon>
        <taxon>Candidatus Nanohalobiales</taxon>
        <taxon>Candidatus Nanohalobiaceae</taxon>
        <taxon>Candidatus Nanohalobium</taxon>
    </lineage>
</organism>
<keyword evidence="18" id="KW-1185">Reference proteome</keyword>
<keyword evidence="4" id="KW-0820">tRNA-binding</keyword>
<dbReference type="GO" id="GO:0005524">
    <property type="term" value="F:ATP binding"/>
    <property type="evidence" value="ECO:0007669"/>
    <property type="project" value="UniProtKB-KW"/>
</dbReference>
<dbReference type="InterPro" id="IPR029038">
    <property type="entry name" value="MetRS_Zn"/>
</dbReference>
<keyword evidence="6 13" id="KW-0547">Nucleotide-binding</keyword>
<keyword evidence="8" id="KW-0694">RNA-binding</keyword>
<dbReference type="FunFam" id="2.20.28.20:FF:000001">
    <property type="entry name" value="Methionine--tRNA ligase"/>
    <property type="match status" value="1"/>
</dbReference>
<accession>A0A5Q0UFC6</accession>
<dbReference type="Pfam" id="PF19303">
    <property type="entry name" value="Anticodon_3"/>
    <property type="match status" value="1"/>
</dbReference>
<protein>
    <recommendedName>
        <fullName evidence="2">methionine--tRNA ligase</fullName>
        <ecNumber evidence="2">6.1.1.10</ecNumber>
    </recommendedName>
    <alternativeName>
        <fullName evidence="11">Methionyl-tRNA synthetase</fullName>
    </alternativeName>
</protein>
<evidence type="ECO:0000256" key="2">
    <source>
        <dbReference type="ARBA" id="ARBA00012838"/>
    </source>
</evidence>
<dbReference type="InterPro" id="IPR014758">
    <property type="entry name" value="Met-tRNA_synth"/>
</dbReference>
<dbReference type="Gene3D" id="3.40.50.620">
    <property type="entry name" value="HUPs"/>
    <property type="match status" value="1"/>
</dbReference>
<keyword evidence="3" id="KW-0963">Cytoplasm</keyword>
<dbReference type="InterPro" id="IPR002547">
    <property type="entry name" value="tRNA-bd_dom"/>
</dbReference>
<evidence type="ECO:0000256" key="3">
    <source>
        <dbReference type="ARBA" id="ARBA00022490"/>
    </source>
</evidence>
<dbReference type="PRINTS" id="PR01041">
    <property type="entry name" value="TRNASYNTHMET"/>
</dbReference>
<evidence type="ECO:0000256" key="8">
    <source>
        <dbReference type="ARBA" id="ARBA00022884"/>
    </source>
</evidence>
<evidence type="ECO:0000256" key="11">
    <source>
        <dbReference type="ARBA" id="ARBA00030904"/>
    </source>
</evidence>
<keyword evidence="5 13" id="KW-0436">Ligase</keyword>
<evidence type="ECO:0000256" key="5">
    <source>
        <dbReference type="ARBA" id="ARBA00022598"/>
    </source>
</evidence>
<comment type="similarity">
    <text evidence="13">Belongs to the class-I aminoacyl-tRNA synthetase family.</text>
</comment>
<dbReference type="Gene3D" id="2.40.50.140">
    <property type="entry name" value="Nucleic acid-binding proteins"/>
    <property type="match status" value="1"/>
</dbReference>
<dbReference type="InterPro" id="IPR009080">
    <property type="entry name" value="tRNAsynth_Ia_anticodon-bd"/>
</dbReference>
<evidence type="ECO:0000256" key="6">
    <source>
        <dbReference type="ARBA" id="ARBA00022741"/>
    </source>
</evidence>
<proteinExistence type="inferred from homology"/>
<name>A0A5Q0UFC6_9ARCH</name>
<dbReference type="InterPro" id="IPR041872">
    <property type="entry name" value="Anticodon_Met"/>
</dbReference>
<dbReference type="OrthoDB" id="371856at2157"/>
<keyword evidence="7 13" id="KW-0067">ATP-binding</keyword>
<sequence>MNSKITSANSNRKVTVTSALPYVQGMPHLGNMAGSVLPAELYHRFLDIKGVRNEFICGGDVHGTPLELEALERGVNPRNIKDEQTRKVKEAYESLNVDFSIFSDTHSEHNKKQTHDMFEEIYCKGLINEKTQNMAYCHNDERFLPDRYIEGDCPHCGGLARGDQCDECGKLIEPKEIENPECQICGNNDIEFRETDHLFLDLTEYKEDLKEWIKQEKPVPESMEKQILHDLEEAEDRSITRDQDWGFQIPVERVNQRIEEENLNVEKLDEDKYEDKVLYVWFDAPIGYIGFTRELFNDSGEWRDYWNEKSEIIHSIGKDNAIFHAVIFPTMLLGASNEEMSYGLPDYEFIQQYLMWNDGAFSTSRNRGIFINEAAEYYRADYWRFYLARRLPTSEDTNFDWEDFEHEINGVLNNTVGNFVNRTLSLAEDWFDNKVPEPELEEKDEKALEKTENLLEEYDKEFEDKELKEALDTALEIARHGDKYLSKEQPWNHEERREETIYVAVQIINALSKAIYPFIPESSKSIADQLNTEIDVNEEKNELEGTVGALEPGHELGEREILFEKIDTSQHQEQLEDENMEQEDENSEEQVFNEDTVSFDDFMDMDIRTGQVEEVEEHPNADKLYKVQVNVGKATLQTCAGLKNHYTKEELKGKNVIVLANLEPTELRGEKSECMMLAAENEEGKVTMLTTEEEIDIGSEVN</sequence>
<dbReference type="SUPFAM" id="SSF57770">
    <property type="entry name" value="Methionyl-tRNA synthetase (MetRS), Zn-domain"/>
    <property type="match status" value="1"/>
</dbReference>
<dbReference type="GO" id="GO:0000049">
    <property type="term" value="F:tRNA binding"/>
    <property type="evidence" value="ECO:0007669"/>
    <property type="project" value="UniProtKB-KW"/>
</dbReference>
<dbReference type="Gene3D" id="2.20.28.20">
    <property type="entry name" value="Methionyl-tRNA synthetase, Zn-domain"/>
    <property type="match status" value="1"/>
</dbReference>
<dbReference type="GO" id="GO:0005829">
    <property type="term" value="C:cytosol"/>
    <property type="evidence" value="ECO:0007669"/>
    <property type="project" value="TreeGrafter"/>
</dbReference>
<dbReference type="InterPro" id="IPR033911">
    <property type="entry name" value="MetRS_core"/>
</dbReference>
<evidence type="ECO:0000256" key="9">
    <source>
        <dbReference type="ARBA" id="ARBA00022917"/>
    </source>
</evidence>
<dbReference type="CDD" id="cd02153">
    <property type="entry name" value="tRNA_bindingDomain"/>
    <property type="match status" value="1"/>
</dbReference>
<dbReference type="PANTHER" id="PTHR45765:SF1">
    <property type="entry name" value="METHIONINE--TRNA LIGASE, CYTOPLASMIC"/>
    <property type="match status" value="1"/>
</dbReference>
<dbReference type="GO" id="GO:0006431">
    <property type="term" value="P:methionyl-tRNA aminoacylation"/>
    <property type="evidence" value="ECO:0007669"/>
    <property type="project" value="InterPro"/>
</dbReference>
<dbReference type="Gene3D" id="1.10.730.10">
    <property type="entry name" value="Isoleucyl-tRNA Synthetase, Domain 1"/>
    <property type="match status" value="1"/>
</dbReference>
<dbReference type="CDD" id="cd07957">
    <property type="entry name" value="Anticodon_Ia_Met"/>
    <property type="match status" value="1"/>
</dbReference>
<dbReference type="Pfam" id="PF01588">
    <property type="entry name" value="tRNA_bind"/>
    <property type="match status" value="1"/>
</dbReference>
<dbReference type="SUPFAM" id="SSF52374">
    <property type="entry name" value="Nucleotidylyl transferase"/>
    <property type="match status" value="1"/>
</dbReference>
<reference evidence="18" key="1">
    <citation type="submission" date="2019-05" db="EMBL/GenBank/DDBJ databases">
        <title>Candidatus Nanohalobium constans, a novel model system to study the DPANN nano-sized archaea: genomic and physiological characterization of a nanoarchaeon co-cultured with its chitinotrophic host.</title>
        <authorList>
            <person name="La Cono V."/>
            <person name="Arcadi E."/>
            <person name="Crisafi F."/>
            <person name="Denaro R."/>
            <person name="La Spada G."/>
            <person name="Messina E."/>
            <person name="Smedile F."/>
            <person name="Toshchakov S.V."/>
            <person name="Shevchenko M.A."/>
            <person name="Golyshin P.N."/>
            <person name="Golyshina O.V."/>
            <person name="Ferrer M."/>
            <person name="Rohde M."/>
            <person name="Mushegian A."/>
            <person name="Sorokin D.Y."/>
            <person name="Giuliano L."/>
            <person name="Yakimov M.M."/>
        </authorList>
    </citation>
    <scope>NUCLEOTIDE SEQUENCE [LARGE SCALE GENOMIC DNA]</scope>
    <source>
        <strain evidence="18">LC1Nh</strain>
    </source>
</reference>
<evidence type="ECO:0000256" key="13">
    <source>
        <dbReference type="RuleBase" id="RU363039"/>
    </source>
</evidence>
<dbReference type="SUPFAM" id="SSF47323">
    <property type="entry name" value="Anticodon-binding domain of a subclass of class I aminoacyl-tRNA synthetases"/>
    <property type="match status" value="1"/>
</dbReference>
<dbReference type="GO" id="GO:0004825">
    <property type="term" value="F:methionine-tRNA ligase activity"/>
    <property type="evidence" value="ECO:0007669"/>
    <property type="project" value="UniProtKB-EC"/>
</dbReference>
<dbReference type="InterPro" id="IPR012340">
    <property type="entry name" value="NA-bd_OB-fold"/>
</dbReference>
<evidence type="ECO:0000256" key="15">
    <source>
        <dbReference type="SAM" id="MobiDB-lite"/>
    </source>
</evidence>
<comment type="subcellular location">
    <subcellularLocation>
        <location evidence="1">Cytoplasm</location>
    </subcellularLocation>
</comment>
<dbReference type="RefSeq" id="WP_217907070.1">
    <property type="nucleotide sequence ID" value="NZ_CP040089.1"/>
</dbReference>
<keyword evidence="14" id="KW-0175">Coiled coil</keyword>
<gene>
    <name evidence="17" type="primary">metG</name>
    <name evidence="17" type="ORF">LC1Nh_0387</name>
</gene>
<dbReference type="Proteomes" id="UP000377803">
    <property type="component" value="Chromosome"/>
</dbReference>
<feature type="compositionally biased region" description="Acidic residues" evidence="15">
    <location>
        <begin position="575"/>
        <end position="589"/>
    </location>
</feature>
<feature type="region of interest" description="Disordered" evidence="15">
    <location>
        <begin position="569"/>
        <end position="589"/>
    </location>
</feature>
<dbReference type="AlphaFoldDB" id="A0A5Q0UFC6"/>
<evidence type="ECO:0000256" key="10">
    <source>
        <dbReference type="ARBA" id="ARBA00023146"/>
    </source>
</evidence>
<feature type="domain" description="TRNA-binding" evidence="16">
    <location>
        <begin position="601"/>
        <end position="702"/>
    </location>
</feature>
<keyword evidence="10 13" id="KW-0030">Aminoacyl-tRNA synthetase</keyword>
<evidence type="ECO:0000313" key="18">
    <source>
        <dbReference type="Proteomes" id="UP000377803"/>
    </source>
</evidence>
<keyword evidence="9 13" id="KW-0648">Protein biosynthesis</keyword>
<dbReference type="SUPFAM" id="SSF50249">
    <property type="entry name" value="Nucleic acid-binding proteins"/>
    <property type="match status" value="1"/>
</dbReference>
<dbReference type="InterPro" id="IPR014729">
    <property type="entry name" value="Rossmann-like_a/b/a_fold"/>
</dbReference>
<dbReference type="NCBIfam" id="TIGR00398">
    <property type="entry name" value="metG"/>
    <property type="match status" value="1"/>
</dbReference>
<evidence type="ECO:0000259" key="16">
    <source>
        <dbReference type="PROSITE" id="PS50886"/>
    </source>
</evidence>
<dbReference type="NCBIfam" id="NF001100">
    <property type="entry name" value="PRK00133.1"/>
    <property type="match status" value="1"/>
</dbReference>
<dbReference type="PROSITE" id="PS50886">
    <property type="entry name" value="TRBD"/>
    <property type="match status" value="1"/>
</dbReference>
<dbReference type="EMBL" id="CP040089">
    <property type="protein sequence ID" value="QGA80288.1"/>
    <property type="molecule type" value="Genomic_DNA"/>
</dbReference>
<dbReference type="Pfam" id="PF09334">
    <property type="entry name" value="tRNA-synt_1g"/>
    <property type="match status" value="1"/>
</dbReference>
<evidence type="ECO:0000256" key="7">
    <source>
        <dbReference type="ARBA" id="ARBA00022840"/>
    </source>
</evidence>
<dbReference type="EC" id="6.1.1.10" evidence="2"/>
<dbReference type="GeneID" id="42364770"/>
<dbReference type="GO" id="GO:0017101">
    <property type="term" value="C:aminoacyl-tRNA synthetase multienzyme complex"/>
    <property type="evidence" value="ECO:0007669"/>
    <property type="project" value="TreeGrafter"/>
</dbReference>
<evidence type="ECO:0000256" key="4">
    <source>
        <dbReference type="ARBA" id="ARBA00022555"/>
    </source>
</evidence>